<accession>A0ABQ6MHH1</accession>
<keyword evidence="2" id="KW-0032">Aminotransferase</keyword>
<dbReference type="Proteomes" id="UP001165060">
    <property type="component" value="Unassembled WGS sequence"/>
</dbReference>
<keyword evidence="7" id="KW-1185">Reference proteome</keyword>
<proteinExistence type="predicted"/>
<organism evidence="6 7">
    <name type="scientific">Tetraparma gracilis</name>
    <dbReference type="NCBI Taxonomy" id="2962635"/>
    <lineage>
        <taxon>Eukaryota</taxon>
        <taxon>Sar</taxon>
        <taxon>Stramenopiles</taxon>
        <taxon>Ochrophyta</taxon>
        <taxon>Bolidophyceae</taxon>
        <taxon>Parmales</taxon>
        <taxon>Triparmaceae</taxon>
        <taxon>Tetraparma</taxon>
    </lineage>
</organism>
<keyword evidence="3" id="KW-0808">Transferase</keyword>
<evidence type="ECO:0000256" key="1">
    <source>
        <dbReference type="ARBA" id="ARBA00001933"/>
    </source>
</evidence>
<dbReference type="PANTHER" id="PTHR43807:SF20">
    <property type="entry name" value="FI04487P"/>
    <property type="match status" value="1"/>
</dbReference>
<evidence type="ECO:0000313" key="7">
    <source>
        <dbReference type="Proteomes" id="UP001165060"/>
    </source>
</evidence>
<evidence type="ECO:0000256" key="3">
    <source>
        <dbReference type="ARBA" id="ARBA00022679"/>
    </source>
</evidence>
<dbReference type="InterPro" id="IPR051326">
    <property type="entry name" value="Kynurenine-oxoglutarate_AT"/>
</dbReference>
<evidence type="ECO:0000259" key="5">
    <source>
        <dbReference type="Pfam" id="PF00155"/>
    </source>
</evidence>
<sequence>MLSKSLTSAARGTLLMSTLARSLSTIQTAPRMDLVSGPNVFASFSQQATKHGAVNLGQGFPSFAPPDFLVEAAQEAMTTPLNNQYTRPGGNPQLVQALADYYSPKFGRNLDAMTEIATSTGAQEGIWLIIMALVGEGEEVVCVEPYFDAYVKAAHLGGGTITGLPLRSTGSTGTSADFELDIPELEKTLSDKSRVLILNTPHNPTGKVFSRDELQAVADVVKKYPNLIVVADEVYEAAVFEGLTHERFATLDGMWERTISVFSAGKTFSCTGWRCGYMIGPSNLITPLQGAQGVIAFAGVTPIEVAVASAFKKAEETGYFESYAKMMEEKRDLLVNGLRDVGLEPVVPQGGYFTLCDTSASWCDPPAGSGYSSPEHETDPLWGRRDFRVAQMFTEDAKVTGIPPSASYSPHNRDPADNLLRFAHCKEDSDLTEAVRRLKEFKASRS</sequence>
<dbReference type="CDD" id="cd00609">
    <property type="entry name" value="AAT_like"/>
    <property type="match status" value="1"/>
</dbReference>
<comment type="caution">
    <text evidence="6">The sequence shown here is derived from an EMBL/GenBank/DDBJ whole genome shotgun (WGS) entry which is preliminary data.</text>
</comment>
<dbReference type="InterPro" id="IPR004839">
    <property type="entry name" value="Aminotransferase_I/II_large"/>
</dbReference>
<evidence type="ECO:0000313" key="6">
    <source>
        <dbReference type="EMBL" id="GMI26177.1"/>
    </source>
</evidence>
<name>A0ABQ6MHH1_9STRA</name>
<dbReference type="SUPFAM" id="SSF53383">
    <property type="entry name" value="PLP-dependent transferases"/>
    <property type="match status" value="1"/>
</dbReference>
<dbReference type="PANTHER" id="PTHR43807">
    <property type="entry name" value="FI04487P"/>
    <property type="match status" value="1"/>
</dbReference>
<reference evidence="6 7" key="1">
    <citation type="journal article" date="2023" name="Commun. Biol.">
        <title>Genome analysis of Parmales, the sister group of diatoms, reveals the evolutionary specialization of diatoms from phago-mixotrophs to photoautotrophs.</title>
        <authorList>
            <person name="Ban H."/>
            <person name="Sato S."/>
            <person name="Yoshikawa S."/>
            <person name="Yamada K."/>
            <person name="Nakamura Y."/>
            <person name="Ichinomiya M."/>
            <person name="Sato N."/>
            <person name="Blanc-Mathieu R."/>
            <person name="Endo H."/>
            <person name="Kuwata A."/>
            <person name="Ogata H."/>
        </authorList>
    </citation>
    <scope>NUCLEOTIDE SEQUENCE [LARGE SCALE GENOMIC DNA]</scope>
</reference>
<gene>
    <name evidence="6" type="ORF">TeGR_g13195</name>
</gene>
<dbReference type="Gene3D" id="3.40.640.10">
    <property type="entry name" value="Type I PLP-dependent aspartate aminotransferase-like (Major domain)"/>
    <property type="match status" value="1"/>
</dbReference>
<dbReference type="EMBL" id="BRYB01002837">
    <property type="protein sequence ID" value="GMI26177.1"/>
    <property type="molecule type" value="Genomic_DNA"/>
</dbReference>
<evidence type="ECO:0000256" key="4">
    <source>
        <dbReference type="ARBA" id="ARBA00022898"/>
    </source>
</evidence>
<dbReference type="InterPro" id="IPR015421">
    <property type="entry name" value="PyrdxlP-dep_Trfase_major"/>
</dbReference>
<dbReference type="InterPro" id="IPR015422">
    <property type="entry name" value="PyrdxlP-dep_Trfase_small"/>
</dbReference>
<dbReference type="Pfam" id="PF00155">
    <property type="entry name" value="Aminotran_1_2"/>
    <property type="match status" value="1"/>
</dbReference>
<evidence type="ECO:0000256" key="2">
    <source>
        <dbReference type="ARBA" id="ARBA00022576"/>
    </source>
</evidence>
<feature type="domain" description="Aminotransferase class I/classII large" evidence="5">
    <location>
        <begin position="54"/>
        <end position="402"/>
    </location>
</feature>
<comment type="cofactor">
    <cofactor evidence="1">
        <name>pyridoxal 5'-phosphate</name>
        <dbReference type="ChEBI" id="CHEBI:597326"/>
    </cofactor>
</comment>
<protein>
    <recommendedName>
        <fullName evidence="5">Aminotransferase class I/classII large domain-containing protein</fullName>
    </recommendedName>
</protein>
<dbReference type="Gene3D" id="3.90.1150.10">
    <property type="entry name" value="Aspartate Aminotransferase, domain 1"/>
    <property type="match status" value="1"/>
</dbReference>
<dbReference type="InterPro" id="IPR015424">
    <property type="entry name" value="PyrdxlP-dep_Trfase"/>
</dbReference>
<keyword evidence="4" id="KW-0663">Pyridoxal phosphate</keyword>